<proteinExistence type="predicted"/>
<dbReference type="Proteomes" id="UP000202085">
    <property type="component" value="Segment"/>
</dbReference>
<dbReference type="KEGG" id="vg:19735845"/>
<organism evidence="1 2">
    <name type="scientific">Leuconostoc phage phiLN12</name>
    <dbReference type="NCBI Taxonomy" id="1262517"/>
    <lineage>
        <taxon>Viruses</taxon>
        <taxon>Duplodnaviria</taxon>
        <taxon>Heunggongvirae</taxon>
        <taxon>Uroviricota</taxon>
        <taxon>Caudoviricetes</taxon>
        <taxon>Mccleskeyvirinae</taxon>
        <taxon>Limdunavirus</taxon>
        <taxon>Limdunavirus LN12</taxon>
    </lineage>
</organism>
<dbReference type="GeneID" id="19735845"/>
<dbReference type="RefSeq" id="YP_009044733.1">
    <property type="nucleotide sequence ID" value="NC_024385.1"/>
</dbReference>
<reference evidence="1 2" key="1">
    <citation type="journal article" date="2014" name="Int. J. Food Microbiol.">
        <title>Sequence and comparative analysis of Leuconostoc dairy bacteriophages.</title>
        <authorList>
            <person name="Kot W."/>
            <person name="Hansen L.H."/>
            <person name="Neve H."/>
            <person name="Hammer K."/>
            <person name="Jacobsen S."/>
            <person name="Pedersen P.D."/>
            <person name="Sorensen S.J."/>
            <person name="Heller K.J."/>
            <person name="Vogensen F.K."/>
        </authorList>
    </citation>
    <scope>NUCLEOTIDE SEQUENCE [LARGE SCALE GENOMIC DNA]</scope>
</reference>
<dbReference type="OrthoDB" id="17399at10239"/>
<protein>
    <submittedName>
        <fullName evidence="1">Uncharacterized protein</fullName>
    </submittedName>
</protein>
<dbReference type="EMBL" id="KC013025">
    <property type="protein sequence ID" value="AFY98342.1"/>
    <property type="molecule type" value="Genomic_DNA"/>
</dbReference>
<evidence type="ECO:0000313" key="2">
    <source>
        <dbReference type="Proteomes" id="UP000202085"/>
    </source>
</evidence>
<sequence length="92" mass="11005">MTTFDYQKYLNVDDDTYSDWSGTIEELENSAINRAQRLNPTLTIDTTNKNLYEYAKEVIYIGIFGDALTPALWQYHDSKMSDLEEYFRWWQE</sequence>
<name>A0A059PAG6_9CAUD</name>
<gene>
    <name evidence="1" type="ORF">phiLN12_014</name>
</gene>
<accession>A0A059PAG6</accession>
<keyword evidence="2" id="KW-1185">Reference proteome</keyword>
<evidence type="ECO:0000313" key="1">
    <source>
        <dbReference type="EMBL" id="AFY98342.1"/>
    </source>
</evidence>